<keyword evidence="3 8" id="KW-0694">RNA-binding</keyword>
<proteinExistence type="inferred from homology"/>
<keyword evidence="4 8" id="KW-0689">Ribosomal protein</keyword>
<dbReference type="CDD" id="cd02412">
    <property type="entry name" value="KH-II_30S_S3"/>
    <property type="match status" value="1"/>
</dbReference>
<dbReference type="InterPro" id="IPR015946">
    <property type="entry name" value="KH_dom-like_a/b"/>
</dbReference>
<evidence type="ECO:0000256" key="5">
    <source>
        <dbReference type="ARBA" id="ARBA00023274"/>
    </source>
</evidence>
<dbReference type="EMBL" id="AP021858">
    <property type="protein sequence ID" value="BBO24002.1"/>
    <property type="molecule type" value="Genomic_DNA"/>
</dbReference>
<protein>
    <recommendedName>
        <fullName evidence="7 8">Small ribosomal subunit protein uS3</fullName>
    </recommendedName>
</protein>
<reference evidence="11" key="1">
    <citation type="journal article" name="DNA Res.">
        <title>The physiological potential of anammox bacteria as revealed by their core genome structure.</title>
        <authorList>
            <person name="Okubo T."/>
            <person name="Toyoda A."/>
            <person name="Fukuhara K."/>
            <person name="Uchiyama I."/>
            <person name="Harigaya Y."/>
            <person name="Kuroiwa M."/>
            <person name="Suzuki T."/>
            <person name="Murakami Y."/>
            <person name="Suwa Y."/>
            <person name="Takami H."/>
        </authorList>
    </citation>
    <scope>NUCLEOTIDE SEQUENCE</scope>
    <source>
        <strain evidence="11">317325-2</strain>
    </source>
</reference>
<evidence type="ECO:0000256" key="2">
    <source>
        <dbReference type="ARBA" id="ARBA00022730"/>
    </source>
</evidence>
<dbReference type="Pfam" id="PF00189">
    <property type="entry name" value="Ribosomal_S3_C"/>
    <property type="match status" value="1"/>
</dbReference>
<dbReference type="InterPro" id="IPR018280">
    <property type="entry name" value="Ribosomal_uS3_CS"/>
</dbReference>
<comment type="similarity">
    <text evidence="1 8 9">Belongs to the universal ribosomal protein uS3 family.</text>
</comment>
<evidence type="ECO:0000256" key="9">
    <source>
        <dbReference type="RuleBase" id="RU003624"/>
    </source>
</evidence>
<dbReference type="Pfam" id="PF07650">
    <property type="entry name" value="KH_2"/>
    <property type="match status" value="1"/>
</dbReference>
<evidence type="ECO:0000256" key="8">
    <source>
        <dbReference type="HAMAP-Rule" id="MF_01309"/>
    </source>
</evidence>
<evidence type="ECO:0000259" key="10">
    <source>
        <dbReference type="PROSITE" id="PS50823"/>
    </source>
</evidence>
<dbReference type="FunFam" id="3.30.300.20:FF:000001">
    <property type="entry name" value="30S ribosomal protein S3"/>
    <property type="match status" value="1"/>
</dbReference>
<organism evidence="11 12">
    <name type="scientific">Candidatus Nitrosymbiomonas proteolyticus</name>
    <dbReference type="NCBI Taxonomy" id="2608984"/>
    <lineage>
        <taxon>Bacteria</taxon>
        <taxon>Bacillati</taxon>
        <taxon>Armatimonadota</taxon>
        <taxon>Armatimonadota incertae sedis</taxon>
        <taxon>Candidatus Nitrosymbiomonas</taxon>
    </lineage>
</organism>
<dbReference type="SUPFAM" id="SSF54821">
    <property type="entry name" value="Ribosomal protein S3 C-terminal domain"/>
    <property type="match status" value="1"/>
</dbReference>
<comment type="function">
    <text evidence="6 8">Binds the lower part of the 30S subunit head. Binds mRNA in the 70S ribosome, positioning it for translation.</text>
</comment>
<dbReference type="InterPro" id="IPR005704">
    <property type="entry name" value="Ribosomal_uS3_bac-typ"/>
</dbReference>
<dbReference type="GO" id="GO:0019843">
    <property type="term" value="F:rRNA binding"/>
    <property type="evidence" value="ECO:0007669"/>
    <property type="project" value="UniProtKB-UniRule"/>
</dbReference>
<dbReference type="InterPro" id="IPR004044">
    <property type="entry name" value="KH_dom_type_2"/>
</dbReference>
<dbReference type="PROSITE" id="PS50823">
    <property type="entry name" value="KH_TYPE_2"/>
    <property type="match status" value="1"/>
</dbReference>
<dbReference type="GO" id="GO:0003729">
    <property type="term" value="F:mRNA binding"/>
    <property type="evidence" value="ECO:0007669"/>
    <property type="project" value="UniProtKB-UniRule"/>
</dbReference>
<evidence type="ECO:0000313" key="11">
    <source>
        <dbReference type="EMBL" id="BBO24002.1"/>
    </source>
</evidence>
<dbReference type="AlphaFoldDB" id="A0A809RVY2"/>
<evidence type="ECO:0000256" key="4">
    <source>
        <dbReference type="ARBA" id="ARBA00022980"/>
    </source>
</evidence>
<evidence type="ECO:0000256" key="1">
    <source>
        <dbReference type="ARBA" id="ARBA00010761"/>
    </source>
</evidence>
<name>A0A809RVY2_9BACT</name>
<comment type="subunit">
    <text evidence="8">Part of the 30S ribosomal subunit. Forms a tight complex with proteins S10 and S14.</text>
</comment>
<sequence>MGQKINPVGFRVGVIRGFDSHWFYGKKGYGAALLQDHHIRNEIKERIGKGLVSRVEIERAANRVKVTVFTSRPGAVIGKGGKGIDEITDILNRKARRLDPTMSVQVNVTEVRQPELDAQLVAENIAVQLERRVSHRRAMRQSITRVVRMNGRGIKVQISGRLGGAEIARTEKDKFGKVPLHTIRADIDYGFATADTIYGSVGVKVWIYRGEVLPEKKLAEIAPERIDEDMTDVKPSSAAAVEEPVSVVPVSEEVKTDVDA</sequence>
<dbReference type="HAMAP" id="MF_01309_B">
    <property type="entry name" value="Ribosomal_uS3_B"/>
    <property type="match status" value="1"/>
</dbReference>
<dbReference type="GO" id="GO:0022627">
    <property type="term" value="C:cytosolic small ribosomal subunit"/>
    <property type="evidence" value="ECO:0007669"/>
    <property type="project" value="TreeGrafter"/>
</dbReference>
<dbReference type="Gene3D" id="3.30.1140.32">
    <property type="entry name" value="Ribosomal protein S3, C-terminal domain"/>
    <property type="match status" value="1"/>
</dbReference>
<dbReference type="PANTHER" id="PTHR11760">
    <property type="entry name" value="30S/40S RIBOSOMAL PROTEIN S3"/>
    <property type="match status" value="1"/>
</dbReference>
<evidence type="ECO:0000256" key="7">
    <source>
        <dbReference type="ARBA" id="ARBA00035257"/>
    </source>
</evidence>
<dbReference type="GO" id="GO:0006412">
    <property type="term" value="P:translation"/>
    <property type="evidence" value="ECO:0007669"/>
    <property type="project" value="UniProtKB-UniRule"/>
</dbReference>
<gene>
    <name evidence="8" type="primary">rpsC</name>
    <name evidence="11" type="ORF">NPRO_15970</name>
</gene>
<dbReference type="InterPro" id="IPR001351">
    <property type="entry name" value="Ribosomal_uS3_C"/>
</dbReference>
<keyword evidence="5 8" id="KW-0687">Ribonucleoprotein</keyword>
<dbReference type="InterPro" id="IPR004087">
    <property type="entry name" value="KH_dom"/>
</dbReference>
<dbReference type="GO" id="GO:0003735">
    <property type="term" value="F:structural constituent of ribosome"/>
    <property type="evidence" value="ECO:0007669"/>
    <property type="project" value="InterPro"/>
</dbReference>
<evidence type="ECO:0000256" key="3">
    <source>
        <dbReference type="ARBA" id="ARBA00022884"/>
    </source>
</evidence>
<keyword evidence="2 8" id="KW-0699">rRNA-binding</keyword>
<dbReference type="Proteomes" id="UP000662873">
    <property type="component" value="Chromosome"/>
</dbReference>
<dbReference type="KEGG" id="npy:NPRO_15970"/>
<dbReference type="InterPro" id="IPR057258">
    <property type="entry name" value="Ribosomal_uS3"/>
</dbReference>
<dbReference type="InterPro" id="IPR009019">
    <property type="entry name" value="KH_sf_prok-type"/>
</dbReference>
<accession>A0A809RVY2</accession>
<dbReference type="Gene3D" id="3.30.300.20">
    <property type="match status" value="1"/>
</dbReference>
<evidence type="ECO:0000256" key="6">
    <source>
        <dbReference type="ARBA" id="ARBA00024998"/>
    </source>
</evidence>
<dbReference type="SMART" id="SM00322">
    <property type="entry name" value="KH"/>
    <property type="match status" value="1"/>
</dbReference>
<dbReference type="PANTHER" id="PTHR11760:SF19">
    <property type="entry name" value="SMALL RIBOSOMAL SUBUNIT PROTEIN US3C"/>
    <property type="match status" value="1"/>
</dbReference>
<evidence type="ECO:0000313" key="12">
    <source>
        <dbReference type="Proteomes" id="UP000662873"/>
    </source>
</evidence>
<dbReference type="SUPFAM" id="SSF54814">
    <property type="entry name" value="Prokaryotic type KH domain (KH-domain type II)"/>
    <property type="match status" value="1"/>
</dbReference>
<feature type="domain" description="KH type-2" evidence="10">
    <location>
        <begin position="39"/>
        <end position="112"/>
    </location>
</feature>
<dbReference type="PROSITE" id="PS00548">
    <property type="entry name" value="RIBOSOMAL_S3"/>
    <property type="match status" value="1"/>
</dbReference>
<dbReference type="InterPro" id="IPR036419">
    <property type="entry name" value="Ribosomal_S3_C_sf"/>
</dbReference>
<dbReference type="NCBIfam" id="TIGR01009">
    <property type="entry name" value="rpsC_bact"/>
    <property type="match status" value="1"/>
</dbReference>